<keyword evidence="22" id="KW-1185">Reference proteome</keyword>
<feature type="transmembrane region" description="Helical" evidence="17">
    <location>
        <begin position="683"/>
        <end position="704"/>
    </location>
</feature>
<organism evidence="21 22">
    <name type="scientific">Maudiozyma humilis</name>
    <name type="common">Sour dough yeast</name>
    <name type="synonym">Kazachstania humilis</name>
    <dbReference type="NCBI Taxonomy" id="51915"/>
    <lineage>
        <taxon>Eukaryota</taxon>
        <taxon>Fungi</taxon>
        <taxon>Dikarya</taxon>
        <taxon>Ascomycota</taxon>
        <taxon>Saccharomycotina</taxon>
        <taxon>Saccharomycetes</taxon>
        <taxon>Saccharomycetales</taxon>
        <taxon>Saccharomycetaceae</taxon>
        <taxon>Maudiozyma</taxon>
    </lineage>
</organism>
<keyword evidence="6 15" id="KW-0645">Protease</keyword>
<protein>
    <recommendedName>
        <fullName evidence="15">Peptide hydrolase</fullName>
        <ecNumber evidence="15">3.4.-.-</ecNumber>
    </recommendedName>
</protein>
<dbReference type="Gene3D" id="3.40.630.10">
    <property type="entry name" value="Zn peptidases"/>
    <property type="match status" value="1"/>
</dbReference>
<dbReference type="Pfam" id="PF22251">
    <property type="entry name" value="PFF1_TM"/>
    <property type="match status" value="1"/>
</dbReference>
<comment type="cofactor">
    <cofactor evidence="1">
        <name>Zn(2+)</name>
        <dbReference type="ChEBI" id="CHEBI:29105"/>
    </cofactor>
</comment>
<feature type="transmembrane region" description="Helical" evidence="17">
    <location>
        <begin position="20"/>
        <end position="36"/>
    </location>
</feature>
<evidence type="ECO:0000256" key="9">
    <source>
        <dbReference type="ARBA" id="ARBA00022801"/>
    </source>
</evidence>
<evidence type="ECO:0000256" key="13">
    <source>
        <dbReference type="ARBA" id="ARBA00023136"/>
    </source>
</evidence>
<evidence type="ECO:0000256" key="3">
    <source>
        <dbReference type="ARBA" id="ARBA00004128"/>
    </source>
</evidence>
<dbReference type="InterPro" id="IPR053975">
    <property type="entry name" value="PFF1_C"/>
</dbReference>
<dbReference type="GO" id="GO:0008235">
    <property type="term" value="F:metalloexopeptidase activity"/>
    <property type="evidence" value="ECO:0007669"/>
    <property type="project" value="InterPro"/>
</dbReference>
<feature type="transmembrane region" description="Helical" evidence="17">
    <location>
        <begin position="618"/>
        <end position="636"/>
    </location>
</feature>
<evidence type="ECO:0000259" key="20">
    <source>
        <dbReference type="Pfam" id="PF22251"/>
    </source>
</evidence>
<evidence type="ECO:0000256" key="15">
    <source>
        <dbReference type="RuleBase" id="RU361240"/>
    </source>
</evidence>
<feature type="region of interest" description="Disordered" evidence="16">
    <location>
        <begin position="546"/>
        <end position="581"/>
    </location>
</feature>
<sequence>MFEGVSNTLSASFRYRKTNVSVLVVLSYLFVVVFYLKNPLVNRQRLLPSDKEHIRLLDNAWLDLQNITYSFHPYTSHDNDRVHDYLLLRVNQIVANNSFCEVSDDYKTERKILFAHQDAFDSSTKMKRVVYFESSNILVKIQGKDGKEDNALLLSAHFDSVPTSHGATDDGKGVVSILGLLDYYSKNQPERTIILNLNNNEEFGLLGAQAFFDHPWSKITKYFINLEGTGNGEGDAIMFRTTNLLTANLYKEGVQQHPFGNSIFQQGFNQRLIHSETDYKVYEANGLQGWDIAFFKPRSLYHTIRDSVQETSKPALWDMFWTTMQLCESVVTYRDTKESGDSTDPAVFFDVYGIFFLTFSAKWLFAINIVLLVTVPLACIILGHISRKKGSRVPKPLTSWLAFPVSVIVSALVVKLSENYIVRQNPFVASHDFLSLLLALSIEFVLLNAVVMSLFNYLAHGNILKDCILIELMVLSWFLLFSTTVMLSKTEFKSTGVYPITGLYICLSTAVLVHKLVEVFTSRRTSKVEVREAHEPIVMTIDSTPEGSQYGTVGGSVTPELSNSNDHGDNSDNPTQEADERAPLISAISDRRLQTFGEENRDGESDQVNLTDSMHYEWILQFVTLIPITFILFQVSNDSLSGLNQTIQESLSSVNVVYGAIFTLSVILTVLVLPFISKLRFNLLSVLFVIWLVATIHCITLQPFDSKTPLKIRFSQNVNGTVELTGRTKIIKELIYDLPSYKNKGYSHRGDGVSCYGGELGVCYYDAEPPIVLPNGNLNITKFVSVDVISNDRVSSGRSKYAPINADIRIKVPNNRACVVNFNSSSDDIFESAVRKITILDEGNKSESKLTYKSSEGINELLLHKLDFSTESYHLGVQWFPKLLWDKRTVTANTDDATDVLGLSIKCFWSDYEVPAIVDDKPVRRVPAYDELLNYAPLSFSFTNKEKGLIVDQEYIEL</sequence>
<feature type="transmembrane region" description="Helical" evidence="17">
    <location>
        <begin position="363"/>
        <end position="385"/>
    </location>
</feature>
<dbReference type="Pfam" id="PF22250">
    <property type="entry name" value="PFF1_C"/>
    <property type="match status" value="1"/>
</dbReference>
<feature type="transmembrane region" description="Helical" evidence="17">
    <location>
        <begin position="397"/>
        <end position="414"/>
    </location>
</feature>
<keyword evidence="11 17" id="KW-1133">Transmembrane helix</keyword>
<evidence type="ECO:0000256" key="8">
    <source>
        <dbReference type="ARBA" id="ARBA00022723"/>
    </source>
</evidence>
<evidence type="ECO:0000256" key="5">
    <source>
        <dbReference type="ARBA" id="ARBA00022554"/>
    </source>
</evidence>
<feature type="transmembrane region" description="Helical" evidence="17">
    <location>
        <begin position="434"/>
        <end position="455"/>
    </location>
</feature>
<dbReference type="GO" id="GO:0046872">
    <property type="term" value="F:metal ion binding"/>
    <property type="evidence" value="ECO:0007669"/>
    <property type="project" value="UniProtKB-KW"/>
</dbReference>
<feature type="domain" description="Vacuolar membrane protease C-terminal" evidence="19">
    <location>
        <begin position="710"/>
        <end position="950"/>
    </location>
</feature>
<evidence type="ECO:0000256" key="4">
    <source>
        <dbReference type="ARBA" id="ARBA00010918"/>
    </source>
</evidence>
<dbReference type="InterPro" id="IPR048024">
    <property type="entry name" value="Fxna-like_M28_dom"/>
</dbReference>
<evidence type="ECO:0000313" key="22">
    <source>
        <dbReference type="Proteomes" id="UP001377567"/>
    </source>
</evidence>
<evidence type="ECO:0000256" key="7">
    <source>
        <dbReference type="ARBA" id="ARBA00022692"/>
    </source>
</evidence>
<keyword evidence="8 15" id="KW-0479">Metal-binding</keyword>
<feature type="transmembrane region" description="Helical" evidence="17">
    <location>
        <begin position="497"/>
        <end position="517"/>
    </location>
</feature>
<proteinExistence type="inferred from homology"/>
<dbReference type="PANTHER" id="PTHR12147:SF58">
    <property type="entry name" value="VACUOLAR MEMBRANE PROTEASE"/>
    <property type="match status" value="1"/>
</dbReference>
<comment type="subcellular location">
    <subcellularLocation>
        <location evidence="3">Vacuole membrane</location>
        <topology evidence="3">Multi-pass membrane protein</topology>
    </subcellularLocation>
</comment>
<dbReference type="PANTHER" id="PTHR12147">
    <property type="entry name" value="METALLOPEPTIDASE M28 FAMILY MEMBER"/>
    <property type="match status" value="1"/>
</dbReference>
<dbReference type="GO" id="GO:0006508">
    <property type="term" value="P:proteolysis"/>
    <property type="evidence" value="ECO:0007669"/>
    <property type="project" value="UniProtKB-KW"/>
</dbReference>
<comment type="similarity">
    <text evidence="4 15">Belongs to the peptidase M28 family.</text>
</comment>
<keyword evidence="13 17" id="KW-0472">Membrane</keyword>
<dbReference type="EC" id="3.4.-.-" evidence="15"/>
<evidence type="ECO:0000259" key="19">
    <source>
        <dbReference type="Pfam" id="PF22250"/>
    </source>
</evidence>
<keyword evidence="9 15" id="KW-0378">Hydrolase</keyword>
<dbReference type="GO" id="GO:0005774">
    <property type="term" value="C:vacuolar membrane"/>
    <property type="evidence" value="ECO:0007669"/>
    <property type="project" value="UniProtKB-SubCell"/>
</dbReference>
<feature type="transmembrane region" description="Helical" evidence="17">
    <location>
        <begin position="656"/>
        <end position="676"/>
    </location>
</feature>
<evidence type="ECO:0000256" key="10">
    <source>
        <dbReference type="ARBA" id="ARBA00022833"/>
    </source>
</evidence>
<keyword evidence="7 17" id="KW-0812">Transmembrane</keyword>
<feature type="transmembrane region" description="Helical" evidence="17">
    <location>
        <begin position="467"/>
        <end position="485"/>
    </location>
</feature>
<dbReference type="CDD" id="cd03875">
    <property type="entry name" value="M28_Fxna_like"/>
    <property type="match status" value="1"/>
</dbReference>
<dbReference type="AlphaFoldDB" id="A0AAV5S192"/>
<keyword evidence="12" id="KW-0482">Metalloprotease</keyword>
<evidence type="ECO:0000256" key="2">
    <source>
        <dbReference type="ARBA" id="ARBA00003273"/>
    </source>
</evidence>
<dbReference type="InterPro" id="IPR007484">
    <property type="entry name" value="Peptidase_M28"/>
</dbReference>
<feature type="domain" description="Peptidase M28" evidence="18">
    <location>
        <begin position="136"/>
        <end position="325"/>
    </location>
</feature>
<evidence type="ECO:0000256" key="11">
    <source>
        <dbReference type="ARBA" id="ARBA00022989"/>
    </source>
</evidence>
<dbReference type="EMBL" id="BTGD01000013">
    <property type="protein sequence ID" value="GMM57435.1"/>
    <property type="molecule type" value="Genomic_DNA"/>
</dbReference>
<accession>A0AAV5S192</accession>
<evidence type="ECO:0000259" key="18">
    <source>
        <dbReference type="Pfam" id="PF04389"/>
    </source>
</evidence>
<gene>
    <name evidence="21" type="ORF">DAKH74_040510</name>
</gene>
<evidence type="ECO:0000313" key="21">
    <source>
        <dbReference type="EMBL" id="GMM57435.1"/>
    </source>
</evidence>
<dbReference type="InterPro" id="IPR045175">
    <property type="entry name" value="M28_fam"/>
</dbReference>
<reference evidence="21 22" key="1">
    <citation type="journal article" date="2023" name="Elife">
        <title>Identification of key yeast species and microbe-microbe interactions impacting larval growth of Drosophila in the wild.</title>
        <authorList>
            <person name="Mure A."/>
            <person name="Sugiura Y."/>
            <person name="Maeda R."/>
            <person name="Honda K."/>
            <person name="Sakurai N."/>
            <person name="Takahashi Y."/>
            <person name="Watada M."/>
            <person name="Katoh T."/>
            <person name="Gotoh A."/>
            <person name="Gotoh Y."/>
            <person name="Taniguchi I."/>
            <person name="Nakamura K."/>
            <person name="Hayashi T."/>
            <person name="Katayama T."/>
            <person name="Uemura T."/>
            <person name="Hattori Y."/>
        </authorList>
    </citation>
    <scope>NUCLEOTIDE SEQUENCE [LARGE SCALE GENOMIC DNA]</scope>
    <source>
        <strain evidence="21 22">KH-74</strain>
    </source>
</reference>
<evidence type="ECO:0000256" key="6">
    <source>
        <dbReference type="ARBA" id="ARBA00022670"/>
    </source>
</evidence>
<dbReference type="Proteomes" id="UP001377567">
    <property type="component" value="Unassembled WGS sequence"/>
</dbReference>
<dbReference type="SUPFAM" id="SSF53187">
    <property type="entry name" value="Zn-dependent exopeptidases"/>
    <property type="match status" value="1"/>
</dbReference>
<evidence type="ECO:0000256" key="12">
    <source>
        <dbReference type="ARBA" id="ARBA00023049"/>
    </source>
</evidence>
<evidence type="ECO:0000256" key="14">
    <source>
        <dbReference type="ARBA" id="ARBA00023180"/>
    </source>
</evidence>
<keyword evidence="10 15" id="KW-0862">Zinc</keyword>
<comment type="caution">
    <text evidence="21">The sequence shown here is derived from an EMBL/GenBank/DDBJ whole genome shotgun (WGS) entry which is preliminary data.</text>
</comment>
<feature type="domain" description="Vacuolar membrane protease transmembrane" evidence="20">
    <location>
        <begin position="403"/>
        <end position="681"/>
    </location>
</feature>
<dbReference type="Pfam" id="PF04389">
    <property type="entry name" value="Peptidase_M28"/>
    <property type="match status" value="1"/>
</dbReference>
<keyword evidence="14" id="KW-0325">Glycoprotein</keyword>
<comment type="function">
    <text evidence="2">May be involved in vacuolar sorting and osmoregulation.</text>
</comment>
<name>A0AAV5S192_MAUHU</name>
<evidence type="ECO:0000256" key="16">
    <source>
        <dbReference type="SAM" id="MobiDB-lite"/>
    </source>
</evidence>
<keyword evidence="5" id="KW-0926">Vacuole</keyword>
<evidence type="ECO:0000256" key="1">
    <source>
        <dbReference type="ARBA" id="ARBA00001947"/>
    </source>
</evidence>
<dbReference type="InterPro" id="IPR053976">
    <property type="entry name" value="PFF1_TM"/>
</dbReference>
<evidence type="ECO:0000256" key="17">
    <source>
        <dbReference type="SAM" id="Phobius"/>
    </source>
</evidence>